<dbReference type="EMBL" id="BDCO01000002">
    <property type="protein sequence ID" value="GAT33053.1"/>
    <property type="molecule type" value="Genomic_DNA"/>
</dbReference>
<keyword evidence="4" id="KW-1185">Reference proteome</keyword>
<gene>
    <name evidence="3" type="ORF">TSACC_21458</name>
</gene>
<dbReference type="SUPFAM" id="SSF51126">
    <property type="entry name" value="Pectin lyase-like"/>
    <property type="match status" value="1"/>
</dbReference>
<accession>A0A146G6Q7</accession>
<dbReference type="AlphaFoldDB" id="A0A146G6Q7"/>
<dbReference type="InterPro" id="IPR039448">
    <property type="entry name" value="Beta_helix"/>
</dbReference>
<evidence type="ECO:0000259" key="2">
    <source>
        <dbReference type="Pfam" id="PF13229"/>
    </source>
</evidence>
<keyword evidence="1" id="KW-0732">Signal</keyword>
<dbReference type="RefSeq" id="WP_169809579.1">
    <property type="nucleotide sequence ID" value="NZ_BDCO01000002.1"/>
</dbReference>
<dbReference type="InterPro" id="IPR006626">
    <property type="entry name" value="PbH1"/>
</dbReference>
<dbReference type="Proteomes" id="UP000076023">
    <property type="component" value="Unassembled WGS sequence"/>
</dbReference>
<feature type="chain" id="PRO_5007524483" evidence="1">
    <location>
        <begin position="25"/>
        <end position="559"/>
    </location>
</feature>
<sequence>MRNLVVLVTFVLLIGLPSAGSARAAGELFDLQKLIDDEVAKDSKEIVIPPGVYRVKPHDRVHLRLEGLRDTVIVAKGVTMICTETTQAISIGNCRNLTLQGLSIDYDPLPFTQGRITALGPEKSWAEFELFNGYPENVGTHVEIFDGRTEQLKSRTHYGWREVERIAERTYRIKKSAAYAYDPESDREEVGDIMVVSSDYTPGGYRPHAIVSTGCENLRLEDVTLYASNCFSFFEVECDNSTYLRCALKPRPLGDDIKPRGLRRIRSGNADAFHSKYARRGPQLIDCVARFQGDDCVNICGEYFMTGESAGNTVRVFLHRPLNIEVGALIEIISYDGTRLPDATVVAIQEGGKVTDEERSFIKAQRMDKGQQGKLVAPGARAALLVLDRSVTIPVGSVVASQKRVGNGFLVQGCDFGFNRSRGILIKASNGRIVNNRITSTWGPSILVSPEWWWLEAGSSCNLEIRGNTIKDSLNTAIEITAHSGAGEIAPAGLHRNIAIMDNVFEGCRLPCVKVTSTAGLRIEGNTWPSGAADGAAVVYRNCSGVNPSFPAPKSQSAD</sequence>
<reference evidence="4" key="1">
    <citation type="journal article" date="2017" name="Genome Announc.">
        <title>Draft Genome Sequence of Terrimicrobium sacchariphilum NM-5T, a Facultative Anaerobic Soil Bacterium of the Class Spartobacteria.</title>
        <authorList>
            <person name="Qiu Y.L."/>
            <person name="Tourlousse D.M."/>
            <person name="Matsuura N."/>
            <person name="Ohashi A."/>
            <person name="Sekiguchi Y."/>
        </authorList>
    </citation>
    <scope>NUCLEOTIDE SEQUENCE [LARGE SCALE GENOMIC DNA]</scope>
    <source>
        <strain evidence="4">NM-5</strain>
    </source>
</reference>
<feature type="domain" description="Right handed beta helix" evidence="2">
    <location>
        <begin position="407"/>
        <end position="527"/>
    </location>
</feature>
<dbReference type="InterPro" id="IPR011050">
    <property type="entry name" value="Pectin_lyase_fold/virulence"/>
</dbReference>
<name>A0A146G6Q7_TERSA</name>
<dbReference type="InParanoid" id="A0A146G6Q7"/>
<evidence type="ECO:0000256" key="1">
    <source>
        <dbReference type="SAM" id="SignalP"/>
    </source>
</evidence>
<dbReference type="Pfam" id="PF13229">
    <property type="entry name" value="Beta_helix"/>
    <property type="match status" value="1"/>
</dbReference>
<dbReference type="InterPro" id="IPR012334">
    <property type="entry name" value="Pectin_lyas_fold"/>
</dbReference>
<protein>
    <submittedName>
        <fullName evidence="3">Right handed beta helix region</fullName>
    </submittedName>
</protein>
<dbReference type="Gene3D" id="2.160.20.10">
    <property type="entry name" value="Single-stranded right-handed beta-helix, Pectin lyase-like"/>
    <property type="match status" value="2"/>
</dbReference>
<feature type="signal peptide" evidence="1">
    <location>
        <begin position="1"/>
        <end position="24"/>
    </location>
</feature>
<comment type="caution">
    <text evidence="3">The sequence shown here is derived from an EMBL/GenBank/DDBJ whole genome shotgun (WGS) entry which is preliminary data.</text>
</comment>
<evidence type="ECO:0000313" key="4">
    <source>
        <dbReference type="Proteomes" id="UP000076023"/>
    </source>
</evidence>
<dbReference type="STRING" id="690879.TSACC_21458"/>
<dbReference type="SMART" id="SM00710">
    <property type="entry name" value="PbH1"/>
    <property type="match status" value="4"/>
</dbReference>
<evidence type="ECO:0000313" key="3">
    <source>
        <dbReference type="EMBL" id="GAT33053.1"/>
    </source>
</evidence>
<organism evidence="3 4">
    <name type="scientific">Terrimicrobium sacchariphilum</name>
    <dbReference type="NCBI Taxonomy" id="690879"/>
    <lineage>
        <taxon>Bacteria</taxon>
        <taxon>Pseudomonadati</taxon>
        <taxon>Verrucomicrobiota</taxon>
        <taxon>Terrimicrobiia</taxon>
        <taxon>Terrimicrobiales</taxon>
        <taxon>Terrimicrobiaceae</taxon>
        <taxon>Terrimicrobium</taxon>
    </lineage>
</organism>
<proteinExistence type="predicted"/>